<dbReference type="STRING" id="929556.Solca_1423"/>
<dbReference type="EMBL" id="CP003349">
    <property type="protein sequence ID" value="AFD06507.1"/>
    <property type="molecule type" value="Genomic_DNA"/>
</dbReference>
<evidence type="ECO:0000313" key="3">
    <source>
        <dbReference type="Proteomes" id="UP000007590"/>
    </source>
</evidence>
<dbReference type="HOGENOM" id="CLU_181383_1_0_10"/>
<feature type="transmembrane region" description="Helical" evidence="1">
    <location>
        <begin position="7"/>
        <end position="27"/>
    </location>
</feature>
<dbReference type="AlphaFoldDB" id="H8KVK4"/>
<dbReference type="PANTHER" id="PTHR36443:SF1">
    <property type="entry name" value="BSR5223 PROTEIN"/>
    <property type="match status" value="1"/>
</dbReference>
<keyword evidence="3" id="KW-1185">Reference proteome</keyword>
<dbReference type="RefSeq" id="WP_014679734.1">
    <property type="nucleotide sequence ID" value="NC_017770.1"/>
</dbReference>
<dbReference type="OrthoDB" id="680637at2"/>
<keyword evidence="1" id="KW-1133">Transmembrane helix</keyword>
<dbReference type="PANTHER" id="PTHR36443">
    <property type="entry name" value="BSR5223 PROTEIN"/>
    <property type="match status" value="1"/>
</dbReference>
<keyword evidence="1" id="KW-0812">Transmembrane</keyword>
<evidence type="ECO:0000313" key="2">
    <source>
        <dbReference type="EMBL" id="AFD06507.1"/>
    </source>
</evidence>
<reference evidence="2" key="1">
    <citation type="submission" date="2012-02" db="EMBL/GenBank/DDBJ databases">
        <title>The complete genome of Solitalea canadensis DSM 3403.</title>
        <authorList>
            <consortium name="US DOE Joint Genome Institute (JGI-PGF)"/>
            <person name="Lucas S."/>
            <person name="Copeland A."/>
            <person name="Lapidus A."/>
            <person name="Glavina del Rio T."/>
            <person name="Dalin E."/>
            <person name="Tice H."/>
            <person name="Bruce D."/>
            <person name="Goodwin L."/>
            <person name="Pitluck S."/>
            <person name="Peters L."/>
            <person name="Ovchinnikova G."/>
            <person name="Lu M."/>
            <person name="Kyrpides N."/>
            <person name="Mavromatis K."/>
            <person name="Ivanova N."/>
            <person name="Brettin T."/>
            <person name="Detter J.C."/>
            <person name="Han C."/>
            <person name="Larimer F."/>
            <person name="Land M."/>
            <person name="Hauser L."/>
            <person name="Markowitz V."/>
            <person name="Cheng J.-F."/>
            <person name="Hugenholtz P."/>
            <person name="Woyke T."/>
            <person name="Wu D."/>
            <person name="Spring S."/>
            <person name="Schroeder M."/>
            <person name="Kopitz M."/>
            <person name="Brambilla E."/>
            <person name="Klenk H.-P."/>
            <person name="Eisen J.A."/>
        </authorList>
    </citation>
    <scope>NUCLEOTIDE SEQUENCE</scope>
    <source>
        <strain evidence="2">DSM 3403</strain>
    </source>
</reference>
<dbReference type="eggNOG" id="ENOG5032NVY">
    <property type="taxonomic scope" value="Bacteria"/>
</dbReference>
<dbReference type="Pfam" id="PF11146">
    <property type="entry name" value="DUF2905"/>
    <property type="match status" value="1"/>
</dbReference>
<name>H8KVK4_SOLCM</name>
<dbReference type="InterPro" id="IPR021320">
    <property type="entry name" value="DUF2905"/>
</dbReference>
<keyword evidence="1" id="KW-0472">Membrane</keyword>
<organism evidence="2 3">
    <name type="scientific">Solitalea canadensis (strain ATCC 29591 / DSM 3403 / JCM 21819 / LMG 8368 / NBRC 15130 / NCIMB 12057 / USAM 9D)</name>
    <name type="common">Flexibacter canadensis</name>
    <dbReference type="NCBI Taxonomy" id="929556"/>
    <lineage>
        <taxon>Bacteria</taxon>
        <taxon>Pseudomonadati</taxon>
        <taxon>Bacteroidota</taxon>
        <taxon>Sphingobacteriia</taxon>
        <taxon>Sphingobacteriales</taxon>
        <taxon>Sphingobacteriaceae</taxon>
        <taxon>Solitalea</taxon>
    </lineage>
</organism>
<evidence type="ECO:0008006" key="4">
    <source>
        <dbReference type="Google" id="ProtNLM"/>
    </source>
</evidence>
<proteinExistence type="predicted"/>
<evidence type="ECO:0000256" key="1">
    <source>
        <dbReference type="SAM" id="Phobius"/>
    </source>
</evidence>
<feature type="transmembrane region" description="Helical" evidence="1">
    <location>
        <begin position="47"/>
        <end position="70"/>
    </location>
</feature>
<accession>H8KVK4</accession>
<dbReference type="KEGG" id="scn:Solca_1423"/>
<protein>
    <recommendedName>
        <fullName evidence="4">DUF2905 domain-containing protein</fullName>
    </recommendedName>
</protein>
<sequence length="74" mass="8526">MNSETGKIIIGIGLIILLIGIIIYFFYDKLHWIGNLPGDIRFEKGNVRFYFPITTMILVSIVLSLIVQIIKRLF</sequence>
<dbReference type="Proteomes" id="UP000007590">
    <property type="component" value="Chromosome"/>
</dbReference>
<gene>
    <name evidence="2" type="ordered locus">Solca_1423</name>
</gene>